<organism evidence="1">
    <name type="scientific">marine metagenome</name>
    <dbReference type="NCBI Taxonomy" id="408172"/>
    <lineage>
        <taxon>unclassified sequences</taxon>
        <taxon>metagenomes</taxon>
        <taxon>ecological metagenomes</taxon>
    </lineage>
</organism>
<reference evidence="1" key="1">
    <citation type="submission" date="2018-05" db="EMBL/GenBank/DDBJ databases">
        <authorList>
            <person name="Lanie J.A."/>
            <person name="Ng W.-L."/>
            <person name="Kazmierczak K.M."/>
            <person name="Andrzejewski T.M."/>
            <person name="Davidsen T.M."/>
            <person name="Wayne K.J."/>
            <person name="Tettelin H."/>
            <person name="Glass J.I."/>
            <person name="Rusch D."/>
            <person name="Podicherti R."/>
            <person name="Tsui H.-C.T."/>
            <person name="Winkler M.E."/>
        </authorList>
    </citation>
    <scope>NUCLEOTIDE SEQUENCE</scope>
</reference>
<proteinExistence type="predicted"/>
<dbReference type="AlphaFoldDB" id="A0A382B1S0"/>
<feature type="non-terminal residue" evidence="1">
    <location>
        <position position="1"/>
    </location>
</feature>
<dbReference type="EMBL" id="UINC01027749">
    <property type="protein sequence ID" value="SVB07534.1"/>
    <property type="molecule type" value="Genomic_DNA"/>
</dbReference>
<protein>
    <submittedName>
        <fullName evidence="1">Uncharacterized protein</fullName>
    </submittedName>
</protein>
<name>A0A382B1S0_9ZZZZ</name>
<sequence length="170" mass="19067">DSPLANVDVAIYELDQLLQLTHSDDQGNYALTILGEYKNNEDLRIIAGTDLVFSPVRRDIFFGEKKNQIVNIGIGPSQTLVEMGNIYITNKENVHFRDEPHIGGFTQFLLPKGEPIVVQYVAKGLYFGTIEISLESGLGAQVSGWVNREDTDLLFFENIFKTDDENDQAI</sequence>
<accession>A0A382B1S0</accession>
<evidence type="ECO:0000313" key="1">
    <source>
        <dbReference type="EMBL" id="SVB07534.1"/>
    </source>
</evidence>
<gene>
    <name evidence="1" type="ORF">METZ01_LOCUS160388</name>
</gene>